<dbReference type="RefSeq" id="WP_188991509.1">
    <property type="nucleotide sequence ID" value="NZ_BMHP01000001.1"/>
</dbReference>
<evidence type="ECO:0000313" key="2">
    <source>
        <dbReference type="EMBL" id="GGD62529.1"/>
    </source>
</evidence>
<keyword evidence="1" id="KW-1133">Transmembrane helix</keyword>
<dbReference type="AlphaFoldDB" id="A0A917DSI0"/>
<dbReference type="EMBL" id="BMHP01000001">
    <property type="protein sequence ID" value="GGD62529.1"/>
    <property type="molecule type" value="Genomic_DNA"/>
</dbReference>
<feature type="transmembrane region" description="Helical" evidence="1">
    <location>
        <begin position="75"/>
        <end position="99"/>
    </location>
</feature>
<evidence type="ECO:0000313" key="3">
    <source>
        <dbReference type="Proteomes" id="UP000612456"/>
    </source>
</evidence>
<feature type="transmembrane region" description="Helical" evidence="1">
    <location>
        <begin position="7"/>
        <end position="29"/>
    </location>
</feature>
<keyword evidence="3" id="KW-1185">Reference proteome</keyword>
<protein>
    <submittedName>
        <fullName evidence="2">Uncharacterized protein</fullName>
    </submittedName>
</protein>
<reference evidence="2" key="1">
    <citation type="journal article" date="2014" name="Int. J. Syst. Evol. Microbiol.">
        <title>Complete genome sequence of Corynebacterium casei LMG S-19264T (=DSM 44701T), isolated from a smear-ripened cheese.</title>
        <authorList>
            <consortium name="US DOE Joint Genome Institute (JGI-PGF)"/>
            <person name="Walter F."/>
            <person name="Albersmeier A."/>
            <person name="Kalinowski J."/>
            <person name="Ruckert C."/>
        </authorList>
    </citation>
    <scope>NUCLEOTIDE SEQUENCE</scope>
    <source>
        <strain evidence="2">CGMCC 1.15178</strain>
    </source>
</reference>
<name>A0A917DSI0_9BACL</name>
<reference evidence="2" key="2">
    <citation type="submission" date="2020-09" db="EMBL/GenBank/DDBJ databases">
        <authorList>
            <person name="Sun Q."/>
            <person name="Zhou Y."/>
        </authorList>
    </citation>
    <scope>NUCLEOTIDE SEQUENCE</scope>
    <source>
        <strain evidence="2">CGMCC 1.15178</strain>
    </source>
</reference>
<feature type="transmembrane region" description="Helical" evidence="1">
    <location>
        <begin position="35"/>
        <end position="63"/>
    </location>
</feature>
<evidence type="ECO:0000256" key="1">
    <source>
        <dbReference type="SAM" id="Phobius"/>
    </source>
</evidence>
<comment type="caution">
    <text evidence="2">The sequence shown here is derived from an EMBL/GenBank/DDBJ whole genome shotgun (WGS) entry which is preliminary data.</text>
</comment>
<proteinExistence type="predicted"/>
<gene>
    <name evidence="2" type="ORF">GCM10010911_20530</name>
</gene>
<organism evidence="2 3">
    <name type="scientific">Paenibacillus nasutitermitis</name>
    <dbReference type="NCBI Taxonomy" id="1652958"/>
    <lineage>
        <taxon>Bacteria</taxon>
        <taxon>Bacillati</taxon>
        <taxon>Bacillota</taxon>
        <taxon>Bacilli</taxon>
        <taxon>Bacillales</taxon>
        <taxon>Paenibacillaceae</taxon>
        <taxon>Paenibacillus</taxon>
    </lineage>
</organism>
<keyword evidence="1" id="KW-0472">Membrane</keyword>
<sequence>MFTIIAYVSLIVSIISVIFAIKGIHQLYWISALGIYIFSFLAGFTIGQFTVALTFIFLSLAIGYSLGRIKGKADYSLFSGVGIITGILLVVYVGGWVFLPFWKLLPTPLFS</sequence>
<accession>A0A917DSI0</accession>
<keyword evidence="1" id="KW-0812">Transmembrane</keyword>
<dbReference type="Proteomes" id="UP000612456">
    <property type="component" value="Unassembled WGS sequence"/>
</dbReference>